<dbReference type="EMBL" id="MABQ02000007">
    <property type="protein sequence ID" value="PCD30902.1"/>
    <property type="molecule type" value="Genomic_DNA"/>
</dbReference>
<accession>A0A2H3H308</accession>
<reference evidence="1 2" key="1">
    <citation type="journal article" date="2016" name="Environ. Microbiol.">
        <title>Effector profiles distinguish formae speciales of Fusarium oxysporum.</title>
        <authorList>
            <person name="van Dam P."/>
            <person name="Fokkens L."/>
            <person name="Schmidt S.M."/>
            <person name="Linmans J.H."/>
            <person name="Kistler H.C."/>
            <person name="Ma L.J."/>
            <person name="Rep M."/>
        </authorList>
    </citation>
    <scope>NUCLEOTIDE SEQUENCE [LARGE SCALE GENOMIC DNA]</scope>
    <source>
        <strain evidence="1 2">Forc016</strain>
    </source>
</reference>
<evidence type="ECO:0000313" key="2">
    <source>
        <dbReference type="Proteomes" id="UP000219602"/>
    </source>
</evidence>
<dbReference type="Proteomes" id="UP000219602">
    <property type="component" value="Chromosome 9"/>
</dbReference>
<evidence type="ECO:0000313" key="1">
    <source>
        <dbReference type="EMBL" id="PCD30902.1"/>
    </source>
</evidence>
<reference evidence="1 2" key="2">
    <citation type="journal article" date="2017" name="Sci. Rep.">
        <title>A mobile pathogenicity chromosome in Fusarium oxysporum for infection of multiple cucurbit species.</title>
        <authorList>
            <person name="van Dam P."/>
            <person name="Fokkens L."/>
            <person name="Ayukawa Y."/>
            <person name="van der Gragt M."/>
            <person name="Ter Horst A."/>
            <person name="Brankovics B."/>
            <person name="Houterman P.M."/>
            <person name="Arie T."/>
            <person name="Rep M."/>
        </authorList>
    </citation>
    <scope>NUCLEOTIDE SEQUENCE [LARGE SCALE GENOMIC DNA]</scope>
    <source>
        <strain evidence="1 2">Forc016</strain>
    </source>
</reference>
<dbReference type="AlphaFoldDB" id="A0A2H3H308"/>
<comment type="caution">
    <text evidence="1">The sequence shown here is derived from an EMBL/GenBank/DDBJ whole genome shotgun (WGS) entry which is preliminary data.</text>
</comment>
<protein>
    <submittedName>
        <fullName evidence="1">Uncharacterized protein</fullName>
    </submittedName>
</protein>
<organism evidence="1 2">
    <name type="scientific">Fusarium oxysporum f. sp. radicis-cucumerinum</name>
    <dbReference type="NCBI Taxonomy" id="327505"/>
    <lineage>
        <taxon>Eukaryota</taxon>
        <taxon>Fungi</taxon>
        <taxon>Dikarya</taxon>
        <taxon>Ascomycota</taxon>
        <taxon>Pezizomycotina</taxon>
        <taxon>Sordariomycetes</taxon>
        <taxon>Hypocreomycetidae</taxon>
        <taxon>Hypocreales</taxon>
        <taxon>Nectriaceae</taxon>
        <taxon>Fusarium</taxon>
        <taxon>Fusarium oxysporum species complex</taxon>
    </lineage>
</organism>
<gene>
    <name evidence="1" type="ORF">AU210_010571</name>
</gene>
<sequence>MLLAVRGIERIWHERVMRFYLTATSEFRGWGDHMRQAIRFKTSVFDDLASDTQVIRLAMPPSPLFFVYQSDKTKSYTE</sequence>
<proteinExistence type="predicted"/>
<name>A0A2H3H308_FUSOX</name>